<sequence length="239" mass="27399">MIEFRVLPNDNAVMAHSPLLRAAQLTLQYTQDHGSIPLTPSKAFKRVFVHWAAKHFDWPNMGYDDLFSVNKVLNEYDFPPLELVHFLLIELKLARHYKGQFKITKRGSELLANPSQLLNTLVPFYILNIDHSAYSRGGELALGTWDVWLNILNVEAENAATELELYEVFYGKLSDAPMAWRATSAFYSCVLRPLCWAGLLLEHRTQGSKRSDAVYLKTPLWPAWLQLDTDCIVKPAQRH</sequence>
<keyword evidence="2" id="KW-1185">Reference proteome</keyword>
<dbReference type="EMBL" id="FNPR01000005">
    <property type="protein sequence ID" value="SDY83834.1"/>
    <property type="molecule type" value="Genomic_DNA"/>
</dbReference>
<name>A0A1H3N500_9RHOB</name>
<evidence type="ECO:0000313" key="2">
    <source>
        <dbReference type="Proteomes" id="UP000199026"/>
    </source>
</evidence>
<dbReference type="OrthoDB" id="7495008at2"/>
<dbReference type="RefSeq" id="WP_089894149.1">
    <property type="nucleotide sequence ID" value="NZ_FNPR01000005.1"/>
</dbReference>
<proteinExistence type="predicted"/>
<protein>
    <submittedName>
        <fullName evidence="1">Uncharacterized protein</fullName>
    </submittedName>
</protein>
<gene>
    <name evidence="1" type="ORF">SAMN05444486_1053</name>
</gene>
<dbReference type="GeneID" id="78125781"/>
<dbReference type="Proteomes" id="UP000199026">
    <property type="component" value="Unassembled WGS sequence"/>
</dbReference>
<dbReference type="AlphaFoldDB" id="A0A1H3N500"/>
<evidence type="ECO:0000313" key="1">
    <source>
        <dbReference type="EMBL" id="SDY83834.1"/>
    </source>
</evidence>
<accession>A0A1H3N500</accession>
<reference evidence="1 2" key="1">
    <citation type="submission" date="2016-10" db="EMBL/GenBank/DDBJ databases">
        <authorList>
            <person name="de Groot N.N."/>
        </authorList>
    </citation>
    <scope>NUCLEOTIDE SEQUENCE [LARGE SCALE GENOMIC DNA]</scope>
    <source>
        <strain evidence="1 2">DSM 24677</strain>
    </source>
</reference>
<organism evidence="1 2">
    <name type="scientific">Lentibacter algarum</name>
    <dbReference type="NCBI Taxonomy" id="576131"/>
    <lineage>
        <taxon>Bacteria</taxon>
        <taxon>Pseudomonadati</taxon>
        <taxon>Pseudomonadota</taxon>
        <taxon>Alphaproteobacteria</taxon>
        <taxon>Rhodobacterales</taxon>
        <taxon>Roseobacteraceae</taxon>
        <taxon>Lentibacter</taxon>
    </lineage>
</organism>
<dbReference type="STRING" id="576131.SAMN05444486_1053"/>